<evidence type="ECO:0000313" key="3">
    <source>
        <dbReference type="Proteomes" id="UP000280307"/>
    </source>
</evidence>
<evidence type="ECO:0000313" key="2">
    <source>
        <dbReference type="EMBL" id="RRR75367.1"/>
    </source>
</evidence>
<comment type="caution">
    <text evidence="2">The sequence shown here is derived from an EMBL/GenBank/DDBJ whole genome shotgun (WGS) entry which is preliminary data.</text>
</comment>
<name>A0A426U5X1_9CHLR</name>
<dbReference type="AlphaFoldDB" id="A0A426U5X1"/>
<proteinExistence type="predicted"/>
<dbReference type="Pfam" id="PF01609">
    <property type="entry name" value="DDE_Tnp_1"/>
    <property type="match status" value="1"/>
</dbReference>
<dbReference type="Proteomes" id="UP000280307">
    <property type="component" value="Unassembled WGS sequence"/>
</dbReference>
<accession>A0A426U5X1</accession>
<dbReference type="GO" id="GO:0003677">
    <property type="term" value="F:DNA binding"/>
    <property type="evidence" value="ECO:0007669"/>
    <property type="project" value="InterPro"/>
</dbReference>
<gene>
    <name evidence="2" type="ORF">EI684_04950</name>
</gene>
<evidence type="ECO:0000259" key="1">
    <source>
        <dbReference type="Pfam" id="PF01609"/>
    </source>
</evidence>
<dbReference type="SUPFAM" id="SSF53098">
    <property type="entry name" value="Ribonuclease H-like"/>
    <property type="match status" value="1"/>
</dbReference>
<feature type="domain" description="Transposase IS4-like" evidence="1">
    <location>
        <begin position="147"/>
        <end position="326"/>
    </location>
</feature>
<dbReference type="EMBL" id="RSAS01000195">
    <property type="protein sequence ID" value="RRR75367.1"/>
    <property type="molecule type" value="Genomic_DNA"/>
</dbReference>
<dbReference type="GO" id="GO:0006313">
    <property type="term" value="P:DNA transposition"/>
    <property type="evidence" value="ECO:0007669"/>
    <property type="project" value="InterPro"/>
</dbReference>
<dbReference type="GO" id="GO:0004803">
    <property type="term" value="F:transposase activity"/>
    <property type="evidence" value="ECO:0007669"/>
    <property type="project" value="InterPro"/>
</dbReference>
<protein>
    <recommendedName>
        <fullName evidence="1">Transposase IS4-like domain-containing protein</fullName>
    </recommendedName>
</protein>
<dbReference type="Gene3D" id="3.90.350.10">
    <property type="entry name" value="Transposase Inhibitor Protein From Tn5, Chain A, domain 1"/>
    <property type="match status" value="1"/>
</dbReference>
<sequence>MLLSELGSYLAPSGHAPAGTKRLSNLLRSPKWEACLLADWLWQQAIERVTALRAAGQEALLVWDDSVLEKSESDHHPDLCSVRSSKARRLTRIRKGFFHPPVTGRPISVAGLHWVGLLVVGLAGPPTVAAMQWWTKRGPHATDHKTVMGLLLARARQQWGRQVRHVWDRGFAGTPWLNQVLETNLRFVLRWPKRYMLLDPWGERRKTWEIARGKRAWSTRQLYDPKRKAHQTVGVLAISVTHPEHARPLWLVVARRKGGKEPWYLLTSDPIRTADDAWAVVIAYARRWQIEQTWRYHKSELGCESPRVWAWERREKFLLMLTLVYAFLLSLLARSCDALREACLRWGCHRTGTRSRLVAAPLYRLRAALSRLLGDHPGTPLKPSLNSG</sequence>
<dbReference type="InterPro" id="IPR012337">
    <property type="entry name" value="RNaseH-like_sf"/>
</dbReference>
<organism evidence="2 3">
    <name type="scientific">Candidatus Viridilinea halotolerans</name>
    <dbReference type="NCBI Taxonomy" id="2491704"/>
    <lineage>
        <taxon>Bacteria</taxon>
        <taxon>Bacillati</taxon>
        <taxon>Chloroflexota</taxon>
        <taxon>Chloroflexia</taxon>
        <taxon>Chloroflexales</taxon>
        <taxon>Chloroflexineae</taxon>
        <taxon>Oscillochloridaceae</taxon>
        <taxon>Candidatus Viridilinea</taxon>
    </lineage>
</organism>
<reference evidence="2 3" key="1">
    <citation type="submission" date="2018-12" db="EMBL/GenBank/DDBJ databases">
        <title>Genome Sequence of Candidatus Viridilinea halotolerans isolated from saline sulfide-rich spring.</title>
        <authorList>
            <person name="Grouzdev D.S."/>
            <person name="Burganskaya E.I."/>
            <person name="Krutkina M.S."/>
            <person name="Sukhacheva M.V."/>
            <person name="Gorlenko V.M."/>
        </authorList>
    </citation>
    <scope>NUCLEOTIDE SEQUENCE [LARGE SCALE GENOMIC DNA]</scope>
    <source>
        <strain evidence="2">Chok-6</strain>
    </source>
</reference>
<dbReference type="InterPro" id="IPR002559">
    <property type="entry name" value="Transposase_11"/>
</dbReference>